<feature type="region of interest" description="Disordered" evidence="7">
    <location>
        <begin position="87"/>
        <end position="106"/>
    </location>
</feature>
<dbReference type="GO" id="GO:0030447">
    <property type="term" value="P:filamentous growth"/>
    <property type="evidence" value="ECO:0007669"/>
    <property type="project" value="UniProtKB-ARBA"/>
</dbReference>
<dbReference type="GeneID" id="30031457"/>
<dbReference type="PROSITE" id="PS00108">
    <property type="entry name" value="PROTEIN_KINASE_ST"/>
    <property type="match status" value="1"/>
</dbReference>
<keyword evidence="4 6" id="KW-0067">ATP-binding</keyword>
<sequence length="688" mass="77848">MSVVPYRARIVYHDRESQILVVHNNLENSVELYGSHQGDSHGEQSLHGSYSGPLSAPKRPFSLSPDLPCCPSCGADLAGIFNGNDGPHGFSRPRRPLPGARNMSSEKGRKMPDFSPFFGALGPANFMHQDYFLLLAELPYVLRPAAKARTLESPASDMFNQGYFERFFRKIPPGVLGCGAHAQVYKVAHVLQGIELGVFAVKRIAVGDHLHFLDQVLNEVLILYELSAAGAGEHNLIRYNHVWMEYGDLHDLPTYILDPDRDPHSVDTVPYVFILQQYCDGGHLEHVLTSNFMRLETMSMKQRVDAERARRRDRREDHVHANAKPWLSDLEVWKFFADITTAVAYLHAHGILHRDLKPSNCLLESRYDITVVPLHDSVLLEADFQRAVSLLPKVLVSDFGEGKFLHKKRPNSLFEAVDEERQGNTGTLEFTDPKLWIFDKTNDLDGKPKFAHKFDYDSDIYSLGMILCFLYVGELPFSDLITDYGNPESVRANIERWHRKLTPELFDAWFDKKTLALKGEVSSILGDFKMLVYLMIKGQEGTPKPSPKIRSGATIVEMGNLSIHKSTSEPNSISKHETDLDELEDDEVDAIGTLNLLFSENERKPQEQRYTSALFKISTHKLRLIRCTYIINLALLEYFALHINAWWITALKLGNAVCLAGESSLHDDYRMHLVGFWTTLTVAAVITL</sequence>
<keyword evidence="1" id="KW-0808">Transferase</keyword>
<dbReference type="InterPro" id="IPR008271">
    <property type="entry name" value="Ser/Thr_kinase_AS"/>
</dbReference>
<accession>A0A1A0HGN4</accession>
<keyword evidence="3 9" id="KW-0418">Kinase</keyword>
<evidence type="ECO:0000256" key="7">
    <source>
        <dbReference type="SAM" id="MobiDB-lite"/>
    </source>
</evidence>
<evidence type="ECO:0000256" key="5">
    <source>
        <dbReference type="ARBA" id="ARBA00037982"/>
    </source>
</evidence>
<dbReference type="Proteomes" id="UP000092555">
    <property type="component" value="Unassembled WGS sequence"/>
</dbReference>
<dbReference type="Gene3D" id="1.10.510.10">
    <property type="entry name" value="Transferase(Phosphotransferase) domain 1"/>
    <property type="match status" value="1"/>
</dbReference>
<evidence type="ECO:0000256" key="1">
    <source>
        <dbReference type="ARBA" id="ARBA00022679"/>
    </source>
</evidence>
<dbReference type="SMART" id="SM00220">
    <property type="entry name" value="S_TKc"/>
    <property type="match status" value="1"/>
</dbReference>
<dbReference type="PANTHER" id="PTHR11042:SF190">
    <property type="entry name" value="MITOSIS INHIBITOR PROTEIN KINASE MIK1"/>
    <property type="match status" value="1"/>
</dbReference>
<reference evidence="9 10" key="1">
    <citation type="submission" date="2016-05" db="EMBL/GenBank/DDBJ databases">
        <title>Comparative genomics of biotechnologically important yeasts.</title>
        <authorList>
            <consortium name="DOE Joint Genome Institute"/>
            <person name="Riley R."/>
            <person name="Haridas S."/>
            <person name="Wolfe K.H."/>
            <person name="Lopes M.R."/>
            <person name="Hittinger C.T."/>
            <person name="Goker M."/>
            <person name="Salamov A."/>
            <person name="Wisecaver J."/>
            <person name="Long T.M."/>
            <person name="Aerts A.L."/>
            <person name="Barry K."/>
            <person name="Choi C."/>
            <person name="Clum A."/>
            <person name="Coughlan A.Y."/>
            <person name="Deshpande S."/>
            <person name="Douglass A.P."/>
            <person name="Hanson S.J."/>
            <person name="Klenk H.-P."/>
            <person name="LaButti K."/>
            <person name="Lapidus A."/>
            <person name="Lindquist E."/>
            <person name="Lipzen A."/>
            <person name="Meier-kolthoff J.P."/>
            <person name="Ohm R.A."/>
            <person name="Otillar R.P."/>
            <person name="Pangilinan J."/>
            <person name="Peng Y."/>
            <person name="Rokas A."/>
            <person name="Rosa C.A."/>
            <person name="Scheuner C."/>
            <person name="Sibirny A.A."/>
            <person name="Slot J.C."/>
            <person name="Stielow J.B."/>
            <person name="Sun H."/>
            <person name="Kurtzman C.P."/>
            <person name="Blackwell M."/>
            <person name="Grigoriev I.V."/>
            <person name="Jeffries T.W."/>
        </authorList>
    </citation>
    <scope>NUCLEOTIDE SEQUENCE [LARGE SCALE GENOMIC DNA]</scope>
    <source>
        <strain evidence="9 10">NRRL YB-4993</strain>
    </source>
</reference>
<organism evidence="9 10">
    <name type="scientific">Metschnikowia bicuspidata var. bicuspidata NRRL YB-4993</name>
    <dbReference type="NCBI Taxonomy" id="869754"/>
    <lineage>
        <taxon>Eukaryota</taxon>
        <taxon>Fungi</taxon>
        <taxon>Dikarya</taxon>
        <taxon>Ascomycota</taxon>
        <taxon>Saccharomycotina</taxon>
        <taxon>Pichiomycetes</taxon>
        <taxon>Metschnikowiaceae</taxon>
        <taxon>Metschnikowia</taxon>
    </lineage>
</organism>
<dbReference type="GO" id="GO:0110031">
    <property type="term" value="P:negative regulation of G2/MI transition of meiotic cell cycle"/>
    <property type="evidence" value="ECO:0007669"/>
    <property type="project" value="TreeGrafter"/>
</dbReference>
<evidence type="ECO:0000256" key="4">
    <source>
        <dbReference type="ARBA" id="ARBA00022840"/>
    </source>
</evidence>
<feature type="region of interest" description="Disordered" evidence="7">
    <location>
        <begin position="32"/>
        <end position="53"/>
    </location>
</feature>
<dbReference type="GO" id="GO:0004713">
    <property type="term" value="F:protein tyrosine kinase activity"/>
    <property type="evidence" value="ECO:0007669"/>
    <property type="project" value="TreeGrafter"/>
</dbReference>
<feature type="domain" description="Protein kinase" evidence="8">
    <location>
        <begin position="170"/>
        <end position="623"/>
    </location>
</feature>
<dbReference type="InterPro" id="IPR000719">
    <property type="entry name" value="Prot_kinase_dom"/>
</dbReference>
<dbReference type="Gene3D" id="3.30.200.20">
    <property type="entry name" value="Phosphorylase Kinase, domain 1"/>
    <property type="match status" value="1"/>
</dbReference>
<evidence type="ECO:0000256" key="3">
    <source>
        <dbReference type="ARBA" id="ARBA00022777"/>
    </source>
</evidence>
<keyword evidence="2 6" id="KW-0547">Nucleotide-binding</keyword>
<feature type="binding site" evidence="6">
    <location>
        <position position="202"/>
    </location>
    <ligand>
        <name>ATP</name>
        <dbReference type="ChEBI" id="CHEBI:30616"/>
    </ligand>
</feature>
<dbReference type="PROSITE" id="PS00107">
    <property type="entry name" value="PROTEIN_KINASE_ATP"/>
    <property type="match status" value="1"/>
</dbReference>
<dbReference type="SUPFAM" id="SSF56112">
    <property type="entry name" value="Protein kinase-like (PK-like)"/>
    <property type="match status" value="1"/>
</dbReference>
<evidence type="ECO:0000256" key="2">
    <source>
        <dbReference type="ARBA" id="ARBA00022741"/>
    </source>
</evidence>
<evidence type="ECO:0000313" key="10">
    <source>
        <dbReference type="Proteomes" id="UP000092555"/>
    </source>
</evidence>
<dbReference type="STRING" id="869754.A0A1A0HGN4"/>
<dbReference type="PANTHER" id="PTHR11042">
    <property type="entry name" value="EUKARYOTIC TRANSLATION INITIATION FACTOR 2-ALPHA KINASE EIF2-ALPHA KINASE -RELATED"/>
    <property type="match status" value="1"/>
</dbReference>
<dbReference type="RefSeq" id="XP_018713494.1">
    <property type="nucleotide sequence ID" value="XM_018858481.1"/>
</dbReference>
<dbReference type="AlphaFoldDB" id="A0A1A0HGN4"/>
<comment type="similarity">
    <text evidence="5">Belongs to the protein kinase superfamily. Ser/Thr protein kinase family. GCN2 subfamily.</text>
</comment>
<dbReference type="InterPro" id="IPR050339">
    <property type="entry name" value="CC_SR_Kinase"/>
</dbReference>
<dbReference type="OrthoDB" id="1405469at2759"/>
<dbReference type="EMBL" id="LXTC01000001">
    <property type="protein sequence ID" value="OBA23013.1"/>
    <property type="molecule type" value="Genomic_DNA"/>
</dbReference>
<gene>
    <name evidence="9" type="ORF">METBIDRAFT_76136</name>
</gene>
<name>A0A1A0HGN4_9ASCO</name>
<dbReference type="PROSITE" id="PS50011">
    <property type="entry name" value="PROTEIN_KINASE_DOM"/>
    <property type="match status" value="1"/>
</dbReference>
<protein>
    <submittedName>
        <fullName evidence="9">Kinase-like protein</fullName>
    </submittedName>
</protein>
<keyword evidence="10" id="KW-1185">Reference proteome</keyword>
<proteinExistence type="inferred from homology"/>
<dbReference type="GO" id="GO:0005634">
    <property type="term" value="C:nucleus"/>
    <property type="evidence" value="ECO:0007669"/>
    <property type="project" value="TreeGrafter"/>
</dbReference>
<dbReference type="Pfam" id="PF00069">
    <property type="entry name" value="Pkinase"/>
    <property type="match status" value="1"/>
</dbReference>
<dbReference type="GO" id="GO:0005737">
    <property type="term" value="C:cytoplasm"/>
    <property type="evidence" value="ECO:0007669"/>
    <property type="project" value="TreeGrafter"/>
</dbReference>
<evidence type="ECO:0000259" key="8">
    <source>
        <dbReference type="PROSITE" id="PS50011"/>
    </source>
</evidence>
<evidence type="ECO:0000256" key="6">
    <source>
        <dbReference type="PROSITE-ProRule" id="PRU10141"/>
    </source>
</evidence>
<evidence type="ECO:0000313" key="9">
    <source>
        <dbReference type="EMBL" id="OBA23013.1"/>
    </source>
</evidence>
<dbReference type="InterPro" id="IPR017441">
    <property type="entry name" value="Protein_kinase_ATP_BS"/>
</dbReference>
<dbReference type="GO" id="GO:0005524">
    <property type="term" value="F:ATP binding"/>
    <property type="evidence" value="ECO:0007669"/>
    <property type="project" value="UniProtKB-UniRule"/>
</dbReference>
<dbReference type="InterPro" id="IPR011009">
    <property type="entry name" value="Kinase-like_dom_sf"/>
</dbReference>
<comment type="caution">
    <text evidence="9">The sequence shown here is derived from an EMBL/GenBank/DDBJ whole genome shotgun (WGS) entry which is preliminary data.</text>
</comment>